<feature type="non-terminal residue" evidence="4">
    <location>
        <position position="1"/>
    </location>
</feature>
<evidence type="ECO:0000256" key="2">
    <source>
        <dbReference type="ARBA" id="ARBA00022722"/>
    </source>
</evidence>
<dbReference type="Gene3D" id="1.10.287.1040">
    <property type="entry name" value="Exonuclease VII, small subunit"/>
    <property type="match status" value="1"/>
</dbReference>
<dbReference type="PANTHER" id="PTHR34137">
    <property type="entry name" value="EXODEOXYRIBONUCLEASE 7 SMALL SUBUNIT"/>
    <property type="match status" value="1"/>
</dbReference>
<keyword evidence="1" id="KW-0963">Cytoplasm</keyword>
<dbReference type="HAMAP" id="MF_00337">
    <property type="entry name" value="Exonuc_7_S"/>
    <property type="match status" value="1"/>
</dbReference>
<proteinExistence type="inferred from homology"/>
<dbReference type="GO" id="GO:0008855">
    <property type="term" value="F:exodeoxyribonuclease VII activity"/>
    <property type="evidence" value="ECO:0007669"/>
    <property type="project" value="InterPro"/>
</dbReference>
<sequence>KAKKTLRKSEEISFEDAAEKLEFIVEAMESDDLPLEKLLVQYEEGAKMLKICEGKLEKAGKRITQLEKSLDGELSSKPVALREDGS</sequence>
<dbReference type="InterPro" id="IPR003761">
    <property type="entry name" value="Exonuc_VII_S"/>
</dbReference>
<dbReference type="GO" id="GO:0005829">
    <property type="term" value="C:cytosol"/>
    <property type="evidence" value="ECO:0007669"/>
    <property type="project" value="TreeGrafter"/>
</dbReference>
<evidence type="ECO:0000313" key="4">
    <source>
        <dbReference type="EMBL" id="SVD77881.1"/>
    </source>
</evidence>
<organism evidence="4">
    <name type="scientific">marine metagenome</name>
    <dbReference type="NCBI Taxonomy" id="408172"/>
    <lineage>
        <taxon>unclassified sequences</taxon>
        <taxon>metagenomes</taxon>
        <taxon>ecological metagenomes</taxon>
    </lineage>
</organism>
<dbReference type="AlphaFoldDB" id="A0A382Y502"/>
<dbReference type="NCBIfam" id="TIGR01280">
    <property type="entry name" value="xseB"/>
    <property type="match status" value="1"/>
</dbReference>
<evidence type="ECO:0000256" key="1">
    <source>
        <dbReference type="ARBA" id="ARBA00022490"/>
    </source>
</evidence>
<dbReference type="EMBL" id="UINC01172682">
    <property type="protein sequence ID" value="SVD77881.1"/>
    <property type="molecule type" value="Genomic_DNA"/>
</dbReference>
<dbReference type="Pfam" id="PF02609">
    <property type="entry name" value="Exonuc_VII_S"/>
    <property type="match status" value="1"/>
</dbReference>
<evidence type="ECO:0000256" key="3">
    <source>
        <dbReference type="ARBA" id="ARBA00022801"/>
    </source>
</evidence>
<accession>A0A382Y502</accession>
<dbReference type="SUPFAM" id="SSF116842">
    <property type="entry name" value="XseB-like"/>
    <property type="match status" value="1"/>
</dbReference>
<keyword evidence="2" id="KW-0540">Nuclease</keyword>
<dbReference type="GO" id="GO:0006308">
    <property type="term" value="P:DNA catabolic process"/>
    <property type="evidence" value="ECO:0007669"/>
    <property type="project" value="InterPro"/>
</dbReference>
<dbReference type="PANTHER" id="PTHR34137:SF1">
    <property type="entry name" value="EXODEOXYRIBONUCLEASE 7 SMALL SUBUNIT"/>
    <property type="match status" value="1"/>
</dbReference>
<dbReference type="GO" id="GO:0009318">
    <property type="term" value="C:exodeoxyribonuclease VII complex"/>
    <property type="evidence" value="ECO:0007669"/>
    <property type="project" value="InterPro"/>
</dbReference>
<name>A0A382Y502_9ZZZZ</name>
<dbReference type="InterPro" id="IPR037004">
    <property type="entry name" value="Exonuc_VII_ssu_sf"/>
</dbReference>
<protein>
    <submittedName>
        <fullName evidence="4">Uncharacterized protein</fullName>
    </submittedName>
</protein>
<keyword evidence="3" id="KW-0378">Hydrolase</keyword>
<reference evidence="4" key="1">
    <citation type="submission" date="2018-05" db="EMBL/GenBank/DDBJ databases">
        <authorList>
            <person name="Lanie J.A."/>
            <person name="Ng W.-L."/>
            <person name="Kazmierczak K.M."/>
            <person name="Andrzejewski T.M."/>
            <person name="Davidsen T.M."/>
            <person name="Wayne K.J."/>
            <person name="Tettelin H."/>
            <person name="Glass J.I."/>
            <person name="Rusch D."/>
            <person name="Podicherti R."/>
            <person name="Tsui H.-C.T."/>
            <person name="Winkler M.E."/>
        </authorList>
    </citation>
    <scope>NUCLEOTIDE SEQUENCE</scope>
</reference>
<gene>
    <name evidence="4" type="ORF">METZ01_LOCUS430735</name>
</gene>